<keyword evidence="4" id="KW-1185">Reference proteome</keyword>
<dbReference type="Pfam" id="PF26566">
    <property type="entry name" value="PH_40"/>
    <property type="match status" value="1"/>
</dbReference>
<organism evidence="3 4">
    <name type="scientific">Elizabethkingia ursingii</name>
    <dbReference type="NCBI Taxonomy" id="1756150"/>
    <lineage>
        <taxon>Bacteria</taxon>
        <taxon>Pseudomonadati</taxon>
        <taxon>Bacteroidota</taxon>
        <taxon>Flavobacteriia</taxon>
        <taxon>Flavobacteriales</taxon>
        <taxon>Weeksellaceae</taxon>
        <taxon>Elizabethkingia</taxon>
    </lineage>
</organism>
<evidence type="ECO:0000313" key="4">
    <source>
        <dbReference type="Proteomes" id="UP000190016"/>
    </source>
</evidence>
<name>A0ABX3NB20_9FLAO</name>
<gene>
    <name evidence="3" type="ORF">BB021_04375</name>
</gene>
<evidence type="ECO:0000259" key="2">
    <source>
        <dbReference type="Pfam" id="PF26566"/>
    </source>
</evidence>
<sequence>MKLLITFKRQLSYIGMSLLTLLIFLVMIIIAYRYISNVKLDINLGMILLPFILFFIWLFFPVFFIHFNYYQINKDNVIYFYSDIQIIRFNQDEYKFSDIEKIIIHLTGAKKKGESAHTLLSSEYYYCELLFNDNKRAIISCLMADDLLKFIVKNFPENIIDYSEEIFPIIK</sequence>
<dbReference type="InterPro" id="IPR058916">
    <property type="entry name" value="PH_40"/>
</dbReference>
<proteinExistence type="predicted"/>
<feature type="domain" description="PH" evidence="2">
    <location>
        <begin position="5"/>
        <end position="145"/>
    </location>
</feature>
<accession>A0ABX3NB20</accession>
<dbReference type="EMBL" id="MBDS01000012">
    <property type="protein sequence ID" value="OPB91198.1"/>
    <property type="molecule type" value="Genomic_DNA"/>
</dbReference>
<keyword evidence="1" id="KW-0472">Membrane</keyword>
<reference evidence="3 4" key="1">
    <citation type="submission" date="2016-07" db="EMBL/GenBank/DDBJ databases">
        <title>Revisiting the Taxonomy of the Elizabethkingia Genus based on Whole-Genome Sequencing, Optical Mapping, and MALDI-TOF.</title>
        <authorList>
            <person name="Nicholson A.C."/>
        </authorList>
    </citation>
    <scope>NUCLEOTIDE SEQUENCE [LARGE SCALE GENOMIC DNA]</scope>
    <source>
        <strain evidence="3 4">C1558</strain>
    </source>
</reference>
<comment type="caution">
    <text evidence="3">The sequence shown here is derived from an EMBL/GenBank/DDBJ whole genome shotgun (WGS) entry which is preliminary data.</text>
</comment>
<keyword evidence="1" id="KW-1133">Transmembrane helix</keyword>
<keyword evidence="1" id="KW-0812">Transmembrane</keyword>
<dbReference type="Proteomes" id="UP000190016">
    <property type="component" value="Unassembled WGS sequence"/>
</dbReference>
<dbReference type="RefSeq" id="WP_078778353.1">
    <property type="nucleotide sequence ID" value="NZ_MBDS01000012.1"/>
</dbReference>
<feature type="transmembrane region" description="Helical" evidence="1">
    <location>
        <begin position="47"/>
        <end position="70"/>
    </location>
</feature>
<feature type="transmembrane region" description="Helical" evidence="1">
    <location>
        <begin position="12"/>
        <end position="35"/>
    </location>
</feature>
<evidence type="ECO:0000313" key="3">
    <source>
        <dbReference type="EMBL" id="OPB91198.1"/>
    </source>
</evidence>
<protein>
    <recommendedName>
        <fullName evidence="2">PH domain-containing protein</fullName>
    </recommendedName>
</protein>
<evidence type="ECO:0000256" key="1">
    <source>
        <dbReference type="SAM" id="Phobius"/>
    </source>
</evidence>